<dbReference type="PANTHER" id="PTHR37792:SF1">
    <property type="entry name" value="RIBONUCLEASE MRP PROTEIN SUBUNIT RMP1"/>
    <property type="match status" value="1"/>
</dbReference>
<name>M3JUR3_CANMX</name>
<dbReference type="OrthoDB" id="5414547at2759"/>
<dbReference type="AlphaFoldDB" id="M3JUR3"/>
<dbReference type="CDD" id="cd22573">
    <property type="entry name" value="RMP1_RBD"/>
    <property type="match status" value="1"/>
</dbReference>
<dbReference type="Pfam" id="PF20945">
    <property type="entry name" value="RMP1"/>
    <property type="match status" value="1"/>
</dbReference>
<reference evidence="3 4" key="1">
    <citation type="submission" date="2013-02" db="EMBL/GenBank/DDBJ databases">
        <title>Genome sequence of Candida maltosa Xu316, a potential industrial strain for xylitol and ethanol production.</title>
        <authorList>
            <person name="Yu J."/>
            <person name="Wang Q."/>
            <person name="Geng X."/>
            <person name="Bao W."/>
            <person name="He P."/>
            <person name="Cai J."/>
        </authorList>
    </citation>
    <scope>NUCLEOTIDE SEQUENCE [LARGE SCALE GENOMIC DNA]</scope>
    <source>
        <strain evidence="4">Xu316</strain>
    </source>
</reference>
<accession>M3JUR3</accession>
<feature type="domain" description="RNase MRP protein 1 RNA binding" evidence="2">
    <location>
        <begin position="2"/>
        <end position="91"/>
    </location>
</feature>
<evidence type="ECO:0000313" key="4">
    <source>
        <dbReference type="Proteomes" id="UP000011777"/>
    </source>
</evidence>
<comment type="caution">
    <text evidence="3">The sequence shown here is derived from an EMBL/GenBank/DDBJ whole genome shotgun (WGS) entry which is preliminary data.</text>
</comment>
<dbReference type="GO" id="GO:0000466">
    <property type="term" value="P:maturation of 5.8S rRNA from tricistronic rRNA transcript (SSU-rRNA, 5.8S rRNA, LSU-rRNA)"/>
    <property type="evidence" value="ECO:0007669"/>
    <property type="project" value="TreeGrafter"/>
</dbReference>
<evidence type="ECO:0000313" key="3">
    <source>
        <dbReference type="EMBL" id="EMG46099.1"/>
    </source>
</evidence>
<dbReference type="HOGENOM" id="CLU_737693_0_0_1"/>
<dbReference type="GO" id="GO:0000294">
    <property type="term" value="P:nuclear-transcribed mRNA catabolic process, RNase MRP-dependent"/>
    <property type="evidence" value="ECO:0007669"/>
    <property type="project" value="TreeGrafter"/>
</dbReference>
<dbReference type="EMBL" id="AOGT01002145">
    <property type="protein sequence ID" value="EMG46099.1"/>
    <property type="molecule type" value="Genomic_DNA"/>
</dbReference>
<organism evidence="3 4">
    <name type="scientific">Candida maltosa (strain Xu316)</name>
    <name type="common">Yeast</name>
    <dbReference type="NCBI Taxonomy" id="1245528"/>
    <lineage>
        <taxon>Eukaryota</taxon>
        <taxon>Fungi</taxon>
        <taxon>Dikarya</taxon>
        <taxon>Ascomycota</taxon>
        <taxon>Saccharomycotina</taxon>
        <taxon>Pichiomycetes</taxon>
        <taxon>Debaryomycetaceae</taxon>
        <taxon>Candida/Lodderomyces clade</taxon>
        <taxon>Candida</taxon>
    </lineage>
</organism>
<dbReference type="InterPro" id="IPR047205">
    <property type="entry name" value="RMP1"/>
</dbReference>
<feature type="compositionally biased region" description="Basic and acidic residues" evidence="1">
    <location>
        <begin position="301"/>
        <end position="329"/>
    </location>
</feature>
<feature type="region of interest" description="Disordered" evidence="1">
    <location>
        <begin position="301"/>
        <end position="375"/>
    </location>
</feature>
<dbReference type="InterPro" id="IPR047204">
    <property type="entry name" value="RMP1_RBD"/>
</dbReference>
<dbReference type="STRING" id="1245528.M3JUR3"/>
<proteinExistence type="predicted"/>
<keyword evidence="4" id="KW-1185">Reference proteome</keyword>
<dbReference type="GO" id="GO:0000172">
    <property type="term" value="C:ribonuclease MRP complex"/>
    <property type="evidence" value="ECO:0007669"/>
    <property type="project" value="InterPro"/>
</dbReference>
<evidence type="ECO:0000259" key="2">
    <source>
        <dbReference type="Pfam" id="PF20945"/>
    </source>
</evidence>
<dbReference type="Proteomes" id="UP000011777">
    <property type="component" value="Unassembled WGS sequence"/>
</dbReference>
<feature type="compositionally biased region" description="Basic residues" evidence="1">
    <location>
        <begin position="352"/>
        <end position="367"/>
    </location>
</feature>
<dbReference type="PANTHER" id="PTHR37792">
    <property type="entry name" value="RIBONUCLEASE MRP PROTEIN SUBUNIT RMP1"/>
    <property type="match status" value="1"/>
</dbReference>
<sequence length="375" mass="43242">MSVWFKYLNIIVRTIRKILKLQIDINRLTKKCKKKPTTKINNSISYKSKEIVHLANKVIRVSKDAYWAFNSILTLGQYLTLGIGLVGSLAKIYALINQIEGVNVPKKQSFVGESKSEVIATGGDGDDFGEEIPFEEDTAKDIVPDIDEYRQMIPVKCSNEELVKYIERNYFKINAIKPIKISQYQWSKLKPWLLDYLNTLGLDNKGKFLLQVPEEAFNNDTSERKSQFTQQVNEKLSKKSVLALFENVKQRTIGRLDKLTRKKKTSDDILDINLIEKLNLEFFKWFNEYNRAIIDKYVKDKDSRNQEAARSSNDKESKPLDKNISGKHESKSKKRKPTNGSSIDEIFGNPNKKPKKEKKMKTKKKKSSAIDDIFG</sequence>
<dbReference type="GO" id="GO:0042134">
    <property type="term" value="F:rRNA primary transcript binding"/>
    <property type="evidence" value="ECO:0007669"/>
    <property type="project" value="InterPro"/>
</dbReference>
<evidence type="ECO:0000256" key="1">
    <source>
        <dbReference type="SAM" id="MobiDB-lite"/>
    </source>
</evidence>
<protein>
    <recommendedName>
        <fullName evidence="2">RNase MRP protein 1 RNA binding domain-containing protein</fullName>
    </recommendedName>
</protein>
<gene>
    <name evidence="3" type="ORF">G210_3671</name>
</gene>